<name>A0A365XRL2_9BACT</name>
<comment type="similarity">
    <text evidence="7">Belongs to the TonB-dependent receptor family.</text>
</comment>
<organism evidence="9 10">
    <name type="scientific">Chitinophaga flava</name>
    <dbReference type="NCBI Taxonomy" id="2259036"/>
    <lineage>
        <taxon>Bacteria</taxon>
        <taxon>Pseudomonadati</taxon>
        <taxon>Bacteroidota</taxon>
        <taxon>Chitinophagia</taxon>
        <taxon>Chitinophagales</taxon>
        <taxon>Chitinophagaceae</taxon>
        <taxon>Chitinophaga</taxon>
    </lineage>
</organism>
<comment type="subcellular location">
    <subcellularLocation>
        <location evidence="1 7">Cell outer membrane</location>
        <topology evidence="1 7">Multi-pass membrane protein</topology>
    </subcellularLocation>
</comment>
<comment type="caution">
    <text evidence="9">The sequence shown here is derived from an EMBL/GenBank/DDBJ whole genome shotgun (WGS) entry which is preliminary data.</text>
</comment>
<keyword evidence="3 7" id="KW-1134">Transmembrane beta strand</keyword>
<dbReference type="Gene3D" id="2.170.130.10">
    <property type="entry name" value="TonB-dependent receptor, plug domain"/>
    <property type="match status" value="1"/>
</dbReference>
<dbReference type="GO" id="GO:0009279">
    <property type="term" value="C:cell outer membrane"/>
    <property type="evidence" value="ECO:0007669"/>
    <property type="project" value="UniProtKB-SubCell"/>
</dbReference>
<keyword evidence="10" id="KW-1185">Reference proteome</keyword>
<dbReference type="InterPro" id="IPR023997">
    <property type="entry name" value="TonB-dep_OMP_SusC/RagA_CS"/>
</dbReference>
<evidence type="ECO:0000256" key="5">
    <source>
        <dbReference type="ARBA" id="ARBA00023136"/>
    </source>
</evidence>
<dbReference type="NCBIfam" id="TIGR04057">
    <property type="entry name" value="SusC_RagA_signa"/>
    <property type="match status" value="1"/>
</dbReference>
<evidence type="ECO:0000313" key="10">
    <source>
        <dbReference type="Proteomes" id="UP000253410"/>
    </source>
</evidence>
<dbReference type="InterPro" id="IPR037066">
    <property type="entry name" value="Plug_dom_sf"/>
</dbReference>
<evidence type="ECO:0000256" key="2">
    <source>
        <dbReference type="ARBA" id="ARBA00022448"/>
    </source>
</evidence>
<dbReference type="Gene3D" id="2.40.170.20">
    <property type="entry name" value="TonB-dependent receptor, beta-barrel domain"/>
    <property type="match status" value="1"/>
</dbReference>
<dbReference type="InterPro" id="IPR036942">
    <property type="entry name" value="Beta-barrel_TonB_sf"/>
</dbReference>
<dbReference type="InterPro" id="IPR023996">
    <property type="entry name" value="TonB-dep_OMP_SusC/RagA"/>
</dbReference>
<dbReference type="SUPFAM" id="SSF49464">
    <property type="entry name" value="Carboxypeptidase regulatory domain-like"/>
    <property type="match status" value="1"/>
</dbReference>
<dbReference type="EMBL" id="QFFJ01000002">
    <property type="protein sequence ID" value="RBL88987.1"/>
    <property type="molecule type" value="Genomic_DNA"/>
</dbReference>
<dbReference type="InterPro" id="IPR039426">
    <property type="entry name" value="TonB-dep_rcpt-like"/>
</dbReference>
<evidence type="ECO:0000313" key="9">
    <source>
        <dbReference type="EMBL" id="RBL88987.1"/>
    </source>
</evidence>
<evidence type="ECO:0000256" key="4">
    <source>
        <dbReference type="ARBA" id="ARBA00022692"/>
    </source>
</evidence>
<dbReference type="Proteomes" id="UP000253410">
    <property type="component" value="Unassembled WGS sequence"/>
</dbReference>
<dbReference type="Pfam" id="PF07715">
    <property type="entry name" value="Plug"/>
    <property type="match status" value="1"/>
</dbReference>
<accession>A0A365XRL2</accession>
<dbReference type="OrthoDB" id="1094723at2"/>
<evidence type="ECO:0000256" key="1">
    <source>
        <dbReference type="ARBA" id="ARBA00004571"/>
    </source>
</evidence>
<dbReference type="InterPro" id="IPR012910">
    <property type="entry name" value="Plug_dom"/>
</dbReference>
<protein>
    <submittedName>
        <fullName evidence="9">SusC/RagA family TonB-linked outer membrane protein</fullName>
    </submittedName>
</protein>
<dbReference type="RefSeq" id="WP_113617730.1">
    <property type="nucleotide sequence ID" value="NZ_QFFJ01000002.1"/>
</dbReference>
<dbReference type="NCBIfam" id="TIGR04056">
    <property type="entry name" value="OMP_RagA_SusC"/>
    <property type="match status" value="1"/>
</dbReference>
<gene>
    <name evidence="9" type="ORF">DF182_20820</name>
</gene>
<dbReference type="Pfam" id="PF13715">
    <property type="entry name" value="CarbopepD_reg_2"/>
    <property type="match status" value="1"/>
</dbReference>
<keyword evidence="4 7" id="KW-0812">Transmembrane</keyword>
<dbReference type="PROSITE" id="PS52016">
    <property type="entry name" value="TONB_DEPENDENT_REC_3"/>
    <property type="match status" value="1"/>
</dbReference>
<proteinExistence type="inferred from homology"/>
<evidence type="ECO:0000256" key="6">
    <source>
        <dbReference type="ARBA" id="ARBA00023237"/>
    </source>
</evidence>
<keyword evidence="5 7" id="KW-0472">Membrane</keyword>
<evidence type="ECO:0000259" key="8">
    <source>
        <dbReference type="Pfam" id="PF07715"/>
    </source>
</evidence>
<keyword evidence="6 7" id="KW-0998">Cell outer membrane</keyword>
<sequence>MQKNLCGFLLPKQKLSTKILRVMKLTVTLLLVACMQVSATVYAQKITLSVKNATLKQVFNQIKKQTGFSFLWDEKILKSSPILSIDVKNVSIEEAMDMCLKGQPLTYSIDQNLVVVKTRPPGVVKPPEDTYISRPLVKLTGQVLSDGNKPLPGATVGIKGTGVGTATDEHGRFSLDAPGSSGVLVISYLGFITQEVPFSKAEDLHIVLKQAEKKINEVVITTGIFTRKKESFTGAATTVTAEQLATFGNRNLITSLRNIDPSFNIVESNAFGSNPNRMPEIQIRGNSSLPNVNELQDQTRVGMNTPLVILDGFESTLQKMLDINQNEVESITLLKDASATAIYGSRGANGVIVIKTRAPQPGKMRLSYRGDLNVEIPDLTAYHVLKARQKLDLEYKTGLYDNVRAEYDVPLKQYYNYLMSEINRGVETDWLSQPLRTGIGQRHNVRMEGGDNTFRYSMSAQLNDIQGVMKGSSRRTFNGTINLSYYYRNIRFTNNLIIGLGESHESPYGEFSDYVQMNPYWAPYDEKGRVRKLLGDPGSDIYKKRWDPLPVNPLYNATLNTFQKNKTTDITNNLSVEWNLHPDLVFRGRLGLTKLNSDSDYFRPADHTAFATMENILRRGSYQYGVNKGFRYDASLNLSYTHQFDKHAVFMGLDYNIREAKSSGYSFLAEGFTNPNFDFISMALQYAQGGKPAGAESLTRAVGMTGSMNYTYDERYYVDASLRADGASQFGRLNRFAPFWSLGLGWNLHKERFFSDIRFINRLKLRGSMGITGSQNFNAYQALSTYQYYTDDRYFSWTGAYLMGLGNDALKWQQKMNYDIGLEAELFDRRLSLVADYYTETTNGMISSVNLPASNGFPSYIENIGKLQNRGVEIKATASLIRKAKERFSWSVSGALVHNVNKIVQISDALKAAQKTAENAAGAVPGVLYKEGYSSNTIWVVPSLGIDPSTGKELYMDRNGQPTSAWNSLDLRACGISEPAYFGNFSTMVRYKDFSMNLVFGYRFGGQLYNQTLINKVENADYRYNVDTRVYDSRWQQPGDIAAFKGLMVTTPTNRTSRFVQNESTLTMQNVNFQYDWRNGFVKKLKMSSLSLSANMADVFYLSTVSRERGTSYPFSRQASLTVTALF</sequence>
<evidence type="ECO:0000256" key="3">
    <source>
        <dbReference type="ARBA" id="ARBA00022452"/>
    </source>
</evidence>
<reference evidence="9 10" key="1">
    <citation type="submission" date="2018-05" db="EMBL/GenBank/DDBJ databases">
        <title>Chitinophaga sp. K3CV102501T nov., isolated from isolated from a monsoon evergreen broad-leaved forest soil.</title>
        <authorList>
            <person name="Lv Y."/>
        </authorList>
    </citation>
    <scope>NUCLEOTIDE SEQUENCE [LARGE SCALE GENOMIC DNA]</scope>
    <source>
        <strain evidence="9 10">GDMCC 1.1325</strain>
    </source>
</reference>
<dbReference type="Gene3D" id="2.60.40.1120">
    <property type="entry name" value="Carboxypeptidase-like, regulatory domain"/>
    <property type="match status" value="1"/>
</dbReference>
<dbReference type="SUPFAM" id="SSF56935">
    <property type="entry name" value="Porins"/>
    <property type="match status" value="1"/>
</dbReference>
<evidence type="ECO:0000256" key="7">
    <source>
        <dbReference type="PROSITE-ProRule" id="PRU01360"/>
    </source>
</evidence>
<dbReference type="InterPro" id="IPR008969">
    <property type="entry name" value="CarboxyPept-like_regulatory"/>
</dbReference>
<feature type="domain" description="TonB-dependent receptor plug" evidence="8">
    <location>
        <begin position="229"/>
        <end position="351"/>
    </location>
</feature>
<keyword evidence="2 7" id="KW-0813">Transport</keyword>
<dbReference type="AlphaFoldDB" id="A0A365XRL2"/>